<evidence type="ECO:0000256" key="1">
    <source>
        <dbReference type="SAM" id="MobiDB-lite"/>
    </source>
</evidence>
<sequence length="137" mass="15688">MERNVVQRRWWCVAASRAEQQPTASISRSSSSSHRRCRCCCCALCYTVCAPVCITIYAAVSARAPRLGGARSGSRRGLLIRSPPPDERTVHQPPRTYRCSFIHIHGHMYKIMEKWRRCSIFCLVAQQKFYKIGRLAK</sequence>
<dbReference type="Proteomes" id="UP001627154">
    <property type="component" value="Unassembled WGS sequence"/>
</dbReference>
<proteinExistence type="predicted"/>
<accession>A0ABD2XLV9</accession>
<evidence type="ECO:0000313" key="2">
    <source>
        <dbReference type="EMBL" id="KAL3406312.1"/>
    </source>
</evidence>
<feature type="region of interest" description="Disordered" evidence="1">
    <location>
        <begin position="67"/>
        <end position="92"/>
    </location>
</feature>
<organism evidence="2 3">
    <name type="scientific">Trichogramma kaykai</name>
    <dbReference type="NCBI Taxonomy" id="54128"/>
    <lineage>
        <taxon>Eukaryota</taxon>
        <taxon>Metazoa</taxon>
        <taxon>Ecdysozoa</taxon>
        <taxon>Arthropoda</taxon>
        <taxon>Hexapoda</taxon>
        <taxon>Insecta</taxon>
        <taxon>Pterygota</taxon>
        <taxon>Neoptera</taxon>
        <taxon>Endopterygota</taxon>
        <taxon>Hymenoptera</taxon>
        <taxon>Apocrita</taxon>
        <taxon>Proctotrupomorpha</taxon>
        <taxon>Chalcidoidea</taxon>
        <taxon>Trichogrammatidae</taxon>
        <taxon>Trichogramma</taxon>
    </lineage>
</organism>
<dbReference type="EMBL" id="JBJJXI010000019">
    <property type="protein sequence ID" value="KAL3406312.1"/>
    <property type="molecule type" value="Genomic_DNA"/>
</dbReference>
<protein>
    <submittedName>
        <fullName evidence="2">Uncharacterized protein</fullName>
    </submittedName>
</protein>
<dbReference type="AlphaFoldDB" id="A0ABD2XLV9"/>
<gene>
    <name evidence="2" type="ORF">TKK_001655</name>
</gene>
<comment type="caution">
    <text evidence="2">The sequence shown here is derived from an EMBL/GenBank/DDBJ whole genome shotgun (WGS) entry which is preliminary data.</text>
</comment>
<reference evidence="2 3" key="1">
    <citation type="journal article" date="2024" name="bioRxiv">
        <title>A reference genome for Trichogramma kaykai: A tiny desert-dwelling parasitoid wasp with competing sex-ratio distorters.</title>
        <authorList>
            <person name="Culotta J."/>
            <person name="Lindsey A.R."/>
        </authorList>
    </citation>
    <scope>NUCLEOTIDE SEQUENCE [LARGE SCALE GENOMIC DNA]</scope>
    <source>
        <strain evidence="2 3">KSX58</strain>
    </source>
</reference>
<name>A0ABD2XLV9_9HYME</name>
<keyword evidence="3" id="KW-1185">Reference proteome</keyword>
<evidence type="ECO:0000313" key="3">
    <source>
        <dbReference type="Proteomes" id="UP001627154"/>
    </source>
</evidence>